<feature type="compositionally biased region" description="Polar residues" evidence="1">
    <location>
        <begin position="234"/>
        <end position="243"/>
    </location>
</feature>
<feature type="region of interest" description="Disordered" evidence="1">
    <location>
        <begin position="224"/>
        <end position="243"/>
    </location>
</feature>
<name>A0A368KW73_9BACT</name>
<sequence>MIFHRTFRLQLLDRIARLTLPCPVTTAKEHQYPWDLAELFPEPNSRISFVGYGSLINLISARRSFSEEAVGLARPVVVLGAKRIYEYVMSPRGRGVYGEGPSPGNYGVLNARASSDPTDWFNGIEFELDIEAFRALHIRESAYDLLPAWTVAWEHDHLVPHISYFLSCRRDTFGGRQTIDSTILPHPGYHAVCEDGCRAISNEFLDAFRASTWVRNTRMIDSLHAEENREPGDSTRSPGSSFR</sequence>
<dbReference type="Proteomes" id="UP000253562">
    <property type="component" value="Unassembled WGS sequence"/>
</dbReference>
<evidence type="ECO:0000313" key="3">
    <source>
        <dbReference type="Proteomes" id="UP000253562"/>
    </source>
</evidence>
<organism evidence="2 3">
    <name type="scientific">Bremerella cremea</name>
    <dbReference type="NCBI Taxonomy" id="1031537"/>
    <lineage>
        <taxon>Bacteria</taxon>
        <taxon>Pseudomonadati</taxon>
        <taxon>Planctomycetota</taxon>
        <taxon>Planctomycetia</taxon>
        <taxon>Pirellulales</taxon>
        <taxon>Pirellulaceae</taxon>
        <taxon>Bremerella</taxon>
    </lineage>
</organism>
<evidence type="ECO:0008006" key="4">
    <source>
        <dbReference type="Google" id="ProtNLM"/>
    </source>
</evidence>
<dbReference type="AlphaFoldDB" id="A0A368KW73"/>
<dbReference type="EMBL" id="QPEX01000010">
    <property type="protein sequence ID" value="RCS53885.1"/>
    <property type="molecule type" value="Genomic_DNA"/>
</dbReference>
<evidence type="ECO:0000313" key="2">
    <source>
        <dbReference type="EMBL" id="RCS53885.1"/>
    </source>
</evidence>
<accession>A0A368KW73</accession>
<dbReference type="RefSeq" id="WP_114366949.1">
    <property type="nucleotide sequence ID" value="NZ_QPEX01000010.1"/>
</dbReference>
<comment type="caution">
    <text evidence="2">The sequence shown here is derived from an EMBL/GenBank/DDBJ whole genome shotgun (WGS) entry which is preliminary data.</text>
</comment>
<evidence type="ECO:0000256" key="1">
    <source>
        <dbReference type="SAM" id="MobiDB-lite"/>
    </source>
</evidence>
<protein>
    <recommendedName>
        <fullName evidence="4">Gamma-glutamylcyclotransferase</fullName>
    </recommendedName>
</protein>
<dbReference type="OrthoDB" id="271594at2"/>
<feature type="compositionally biased region" description="Basic and acidic residues" evidence="1">
    <location>
        <begin position="224"/>
        <end position="233"/>
    </location>
</feature>
<gene>
    <name evidence="2" type="ORF">DTL42_01580</name>
</gene>
<reference evidence="2 3" key="1">
    <citation type="submission" date="2018-07" db="EMBL/GenBank/DDBJ databases">
        <title>Comparative genomes isolates from brazilian mangrove.</title>
        <authorList>
            <person name="De Araujo J.E."/>
            <person name="Taketani R.G."/>
            <person name="Silva M.C.P."/>
            <person name="Lourenco M.V."/>
            <person name="Oliveira V.M."/>
            <person name="Andreote F.D."/>
        </authorList>
    </citation>
    <scope>NUCLEOTIDE SEQUENCE [LARGE SCALE GENOMIC DNA]</scope>
    <source>
        <strain evidence="2 3">HEX PRIS-MGV</strain>
    </source>
</reference>
<proteinExistence type="predicted"/>